<evidence type="ECO:0000259" key="1">
    <source>
        <dbReference type="SMART" id="SM00460"/>
    </source>
</evidence>
<evidence type="ECO:0000313" key="2">
    <source>
        <dbReference type="EMBL" id="MEQ2423576.1"/>
    </source>
</evidence>
<dbReference type="SUPFAM" id="SSF54001">
    <property type="entry name" value="Cysteine proteinases"/>
    <property type="match status" value="1"/>
</dbReference>
<dbReference type="InterPro" id="IPR002931">
    <property type="entry name" value="Transglutaminase-like"/>
</dbReference>
<dbReference type="SMART" id="SM00460">
    <property type="entry name" value="TGc"/>
    <property type="match status" value="1"/>
</dbReference>
<accession>A0ABV1CZL0</accession>
<dbReference type="InterPro" id="IPR038765">
    <property type="entry name" value="Papain-like_cys_pep_sf"/>
</dbReference>
<dbReference type="PANTHER" id="PTHR46333">
    <property type="entry name" value="CYTOKINESIS PROTEIN 3"/>
    <property type="match status" value="1"/>
</dbReference>
<name>A0ABV1CZL0_9FIRM</name>
<feature type="domain" description="Transglutaminase-like" evidence="1">
    <location>
        <begin position="99"/>
        <end position="154"/>
    </location>
</feature>
<dbReference type="Proteomes" id="UP001454086">
    <property type="component" value="Unassembled WGS sequence"/>
</dbReference>
<dbReference type="InterPro" id="IPR052557">
    <property type="entry name" value="CAP/Cytokinesis_protein"/>
</dbReference>
<dbReference type="Pfam" id="PF01841">
    <property type="entry name" value="Transglut_core"/>
    <property type="match status" value="1"/>
</dbReference>
<dbReference type="EMBL" id="JBBMFM010000002">
    <property type="protein sequence ID" value="MEQ2423576.1"/>
    <property type="molecule type" value="Genomic_DNA"/>
</dbReference>
<gene>
    <name evidence="2" type="ORF">WMQ36_01190</name>
</gene>
<keyword evidence="3" id="KW-1185">Reference proteome</keyword>
<protein>
    <submittedName>
        <fullName evidence="2">Transglutaminase domain-containing protein</fullName>
    </submittedName>
</protein>
<reference evidence="2 3" key="1">
    <citation type="submission" date="2024-03" db="EMBL/GenBank/DDBJ databases">
        <title>Human intestinal bacterial collection.</title>
        <authorList>
            <person name="Pauvert C."/>
            <person name="Hitch T.C.A."/>
            <person name="Clavel T."/>
        </authorList>
    </citation>
    <scope>NUCLEOTIDE SEQUENCE [LARGE SCALE GENOMIC DNA]</scope>
    <source>
        <strain evidence="2 3">CLA-SR-H021</strain>
    </source>
</reference>
<dbReference type="Gene3D" id="3.10.620.30">
    <property type="match status" value="1"/>
</dbReference>
<sequence>MEEVNAFARYVYQNYDYTGRLLLSYLPSNVQGQYILQVRLDNPGEIYRMQEAVESELIRFSRTLDGMAERDKVIAINGWIAANAVYDTTLEKSSCYSNIMEGTSTCNGYARAFLALCSYSGIICENVRGYTDGKLHMWNRVKLGDGWEYVDVTWNSMAGSDRWLLVLEARMRMDHVW</sequence>
<proteinExistence type="predicted"/>
<evidence type="ECO:0000313" key="3">
    <source>
        <dbReference type="Proteomes" id="UP001454086"/>
    </source>
</evidence>
<organism evidence="2 3">
    <name type="scientific">Enterocloster hominis</name>
    <name type="common">ex Hitch et al. 2024</name>
    <dbReference type="NCBI Taxonomy" id="1917870"/>
    <lineage>
        <taxon>Bacteria</taxon>
        <taxon>Bacillati</taxon>
        <taxon>Bacillota</taxon>
        <taxon>Clostridia</taxon>
        <taxon>Lachnospirales</taxon>
        <taxon>Lachnospiraceae</taxon>
        <taxon>Enterocloster</taxon>
    </lineage>
</organism>
<dbReference type="RefSeq" id="WP_168164715.1">
    <property type="nucleotide sequence ID" value="NZ_JBBMFM010000002.1"/>
</dbReference>
<comment type="caution">
    <text evidence="2">The sequence shown here is derived from an EMBL/GenBank/DDBJ whole genome shotgun (WGS) entry which is preliminary data.</text>
</comment>
<dbReference type="PANTHER" id="PTHR46333:SF2">
    <property type="entry name" value="CYTOKINESIS PROTEIN 3"/>
    <property type="match status" value="1"/>
</dbReference>